<feature type="compositionally biased region" description="Low complexity" evidence="1">
    <location>
        <begin position="69"/>
        <end position="78"/>
    </location>
</feature>
<dbReference type="SMART" id="SM00382">
    <property type="entry name" value="AAA"/>
    <property type="match status" value="1"/>
</dbReference>
<protein>
    <recommendedName>
        <fullName evidence="2">AAA+ ATPase domain-containing protein</fullName>
    </recommendedName>
</protein>
<keyword evidence="4" id="KW-1185">Reference proteome</keyword>
<organism evidence="3 4">
    <name type="scientific">Tuber aestivum</name>
    <name type="common">summer truffle</name>
    <dbReference type="NCBI Taxonomy" id="59557"/>
    <lineage>
        <taxon>Eukaryota</taxon>
        <taxon>Fungi</taxon>
        <taxon>Dikarya</taxon>
        <taxon>Ascomycota</taxon>
        <taxon>Pezizomycotina</taxon>
        <taxon>Pezizomycetes</taxon>
        <taxon>Pezizales</taxon>
        <taxon>Tuberaceae</taxon>
        <taxon>Tuber</taxon>
    </lineage>
</organism>
<dbReference type="InterPro" id="IPR027417">
    <property type="entry name" value="P-loop_NTPase"/>
</dbReference>
<dbReference type="EMBL" id="LN891050">
    <property type="protein sequence ID" value="CUS10315.1"/>
    <property type="molecule type" value="Genomic_DNA"/>
</dbReference>
<proteinExistence type="predicted"/>
<dbReference type="PANTHER" id="PTHR46411">
    <property type="entry name" value="FAMILY ATPASE, PUTATIVE-RELATED"/>
    <property type="match status" value="1"/>
</dbReference>
<dbReference type="Proteomes" id="UP001412239">
    <property type="component" value="Unassembled WGS sequence"/>
</dbReference>
<evidence type="ECO:0000259" key="2">
    <source>
        <dbReference type="SMART" id="SM00382"/>
    </source>
</evidence>
<evidence type="ECO:0000313" key="3">
    <source>
        <dbReference type="EMBL" id="CUS10315.1"/>
    </source>
</evidence>
<dbReference type="InterPro" id="IPR054289">
    <property type="entry name" value="DUF7025"/>
</dbReference>
<dbReference type="Gene3D" id="3.40.50.300">
    <property type="entry name" value="P-loop containing nucleotide triphosphate hydrolases"/>
    <property type="match status" value="1"/>
</dbReference>
<feature type="domain" description="AAA+ ATPase" evidence="2">
    <location>
        <begin position="684"/>
        <end position="809"/>
    </location>
</feature>
<dbReference type="GO" id="GO:0016887">
    <property type="term" value="F:ATP hydrolysis activity"/>
    <property type="evidence" value="ECO:0007669"/>
    <property type="project" value="InterPro"/>
</dbReference>
<dbReference type="InterPro" id="IPR056599">
    <property type="entry name" value="AAA_lid_fung"/>
</dbReference>
<gene>
    <name evidence="3" type="ORF">GSTUAT00005572001</name>
</gene>
<name>A0A292PUD5_9PEZI</name>
<dbReference type="GO" id="GO:0005524">
    <property type="term" value="F:ATP binding"/>
    <property type="evidence" value="ECO:0007669"/>
    <property type="project" value="InterPro"/>
</dbReference>
<dbReference type="Pfam" id="PF00004">
    <property type="entry name" value="AAA"/>
    <property type="match status" value="1"/>
</dbReference>
<dbReference type="SUPFAM" id="SSF52540">
    <property type="entry name" value="P-loop containing nucleoside triphosphate hydrolases"/>
    <property type="match status" value="1"/>
</dbReference>
<dbReference type="InterPro" id="IPR003593">
    <property type="entry name" value="AAA+_ATPase"/>
</dbReference>
<feature type="region of interest" description="Disordered" evidence="1">
    <location>
        <begin position="63"/>
        <end position="152"/>
    </location>
</feature>
<feature type="compositionally biased region" description="Acidic residues" evidence="1">
    <location>
        <begin position="508"/>
        <end position="533"/>
    </location>
</feature>
<evidence type="ECO:0000256" key="1">
    <source>
        <dbReference type="SAM" id="MobiDB-lite"/>
    </source>
</evidence>
<dbReference type="Pfam" id="PF22942">
    <property type="entry name" value="DUF7025"/>
    <property type="match status" value="1"/>
</dbReference>
<dbReference type="Pfam" id="PF23232">
    <property type="entry name" value="AAA_lid_13"/>
    <property type="match status" value="1"/>
</dbReference>
<reference evidence="3" key="1">
    <citation type="submission" date="2015-10" db="EMBL/GenBank/DDBJ databases">
        <authorList>
            <person name="Regsiter A."/>
            <person name="william w."/>
        </authorList>
    </citation>
    <scope>NUCLEOTIDE SEQUENCE</scope>
    <source>
        <strain evidence="3">Montdore</strain>
    </source>
</reference>
<feature type="region of interest" description="Disordered" evidence="1">
    <location>
        <begin position="488"/>
        <end position="553"/>
    </location>
</feature>
<dbReference type="PANTHER" id="PTHR46411:SF1">
    <property type="entry name" value="FAMILY ATPASE, PUTATIVE (AFU_ORTHOLOGUE AFUA_7G05752)-RELATED"/>
    <property type="match status" value="1"/>
</dbReference>
<dbReference type="InterPro" id="IPR003959">
    <property type="entry name" value="ATPase_AAA_core"/>
</dbReference>
<sequence length="928" mass="103894">MAKAAQHPNPAASSVLGPAQAEVMSPAHAELLEQFQTKLREEFQLRSQAMVEEFARELKHLTEFDEDSSCSTSSSSEHAGSDSERLEEPDDEEPLSPPADSNRGFREVGVPKPKSLVNGSLLKNPSKLESGEQSKKKRVTVNGVAKADTNESSAVEMPGLDLSQNVGGMLLDGTMVNGDGEAIDKKERIRCSKLEFKRLDELYNKTTHDFYFAESSPSPTGKEDKWEEFLFVIRRRFDWQNKYQKTYVDIKSIEIRTVLREILKDVSGIGLREDKPTVEPNLLFNYLPQLENELAKARAVPEGQQNKTLISHLTLFNDYITTDYAATIKRLYPLLEHHEITFDLLWALFLPNTLIYTICAGSSEPRCLKLDWGEQKETLDRGKFFQLDCRYVDYDGKTYGEAGAVLEIDEFRGARRIDSLGVFPLAYHEDEEDVRERLIERGRKFGSLKGMHYKYYKGLAFFKRKRGVVKVNVNGRIMVDPSTFRRINPNYRMSPVKESSPHTSPANAEDDSENENEDDDDDCGGGDDEEDGEINSSNSVVKPKQSVVSAAGRRAIGTKPQRGYILGPDGKIKLVGATPGAIKKKLLEAGKTAEGIKDALVPEEMTEEQLLLCSPTVLGFSFGDKLWAEFAVEHVNEIRFNPDAFESLVLPEAQKKIVKALVESHTGNRGSRLGIDDVIKGKGKGLVAVLHGRPGVGKTLTAEGISEFLQKPLYMVGAGELGTDSRTLETQLSRILDIAHVWGAVLLLDEADVFLERRSVHDLQRNALVSIFLRLLEYFQGILFLTTNRVETFDEAFQSRIHIALRYNDLDKKARRVIWNTFLGMVAREESGSNCELRDVVNDEELEGLARHQLNGRQIKNAVRTAQALALNKNEGLSMEHLKLVLAVTEGFEHDLKGTGNLDSKSHPLKFADHPQEANLTLDMMSYA</sequence>
<accession>A0A292PUD5</accession>
<dbReference type="AlphaFoldDB" id="A0A292PUD5"/>
<evidence type="ECO:0000313" key="4">
    <source>
        <dbReference type="Proteomes" id="UP001412239"/>
    </source>
</evidence>